<dbReference type="Proteomes" id="UP000034127">
    <property type="component" value="Unassembled WGS sequence"/>
</dbReference>
<accession>A0A0G0BAS0</accession>
<dbReference type="SUPFAM" id="SSF82171">
    <property type="entry name" value="DPP6 N-terminal domain-like"/>
    <property type="match status" value="1"/>
</dbReference>
<dbReference type="Pfam" id="PF08308">
    <property type="entry name" value="PEGA"/>
    <property type="match status" value="1"/>
</dbReference>
<reference evidence="2 3" key="1">
    <citation type="journal article" date="2015" name="Nature">
        <title>rRNA introns, odd ribosomes, and small enigmatic genomes across a large radiation of phyla.</title>
        <authorList>
            <person name="Brown C.T."/>
            <person name="Hug L.A."/>
            <person name="Thomas B.C."/>
            <person name="Sharon I."/>
            <person name="Castelle C.J."/>
            <person name="Singh A."/>
            <person name="Wilkins M.J."/>
            <person name="Williams K.H."/>
            <person name="Banfield J.F."/>
        </authorList>
    </citation>
    <scope>NUCLEOTIDE SEQUENCE [LARGE SCALE GENOMIC DNA]</scope>
</reference>
<proteinExistence type="predicted"/>
<dbReference type="InterPro" id="IPR013229">
    <property type="entry name" value="PEGA"/>
</dbReference>
<gene>
    <name evidence="2" type="ORF">UR63_C0033G0010</name>
</gene>
<name>A0A0G0BAS0_9BACT</name>
<feature type="domain" description="PEGA" evidence="1">
    <location>
        <begin position="40"/>
        <end position="102"/>
    </location>
</feature>
<organism evidence="2 3">
    <name type="scientific">Candidatus Roizmanbacteria bacterium GW2011_GWC2_35_12</name>
    <dbReference type="NCBI Taxonomy" id="1618485"/>
    <lineage>
        <taxon>Bacteria</taxon>
        <taxon>Candidatus Roizmaniibacteriota</taxon>
    </lineage>
</organism>
<dbReference type="EMBL" id="LBPX01000033">
    <property type="protein sequence ID" value="KKP66429.1"/>
    <property type="molecule type" value="Genomic_DNA"/>
</dbReference>
<evidence type="ECO:0000313" key="2">
    <source>
        <dbReference type="EMBL" id="KKP66429.1"/>
    </source>
</evidence>
<evidence type="ECO:0000313" key="3">
    <source>
        <dbReference type="Proteomes" id="UP000034127"/>
    </source>
</evidence>
<comment type="caution">
    <text evidence="2">The sequence shown here is derived from an EMBL/GenBank/DDBJ whole genome shotgun (WGS) entry which is preliminary data.</text>
</comment>
<dbReference type="AlphaFoldDB" id="A0A0G0BAS0"/>
<sequence>MKIIFKLLFILLFVTVLALVIVYARGYRLDYKKKSLTSTGILAFTSYPKTAKIYVDSKLRGVTDSSLIMPPGNYQVDIKKDGYTSLSKKVTLKGELVVTIDALLFPLNPSLSPLTNLGIIKSVAVNDTEKVLIFVDKEISLDEVDKNGIYLFESGRRPLPFFPPLKPVIMKKNLPVGVDFETAEVTVSPDSKEAIFEFGENKELAYLLSLESENLTPFDVAFSKNNLFKAWNEQRQDNYLKILETYPEEFAKIASASVEIISFAPSETKLLYKANENLILPPIITPPLVVTNQTPETRNLEKGKTYVYDRKEDKNYLIANCQLPIANCAIQWYFDSRHLVVNEGKKIMVTDYDGESRQTLYSGPYESSFFMSTLDGRLVVLSNLNPEVNLWPDLYLVGTR</sequence>
<protein>
    <submittedName>
        <fullName evidence="2">S-layer protein</fullName>
    </submittedName>
</protein>
<evidence type="ECO:0000259" key="1">
    <source>
        <dbReference type="Pfam" id="PF08308"/>
    </source>
</evidence>